<organism evidence="2 3">
    <name type="scientific">Trichosporon asahii var. asahii (strain CBS 8904)</name>
    <name type="common">Yeast</name>
    <dbReference type="NCBI Taxonomy" id="1220162"/>
    <lineage>
        <taxon>Eukaryota</taxon>
        <taxon>Fungi</taxon>
        <taxon>Dikarya</taxon>
        <taxon>Basidiomycota</taxon>
        <taxon>Agaricomycotina</taxon>
        <taxon>Tremellomycetes</taxon>
        <taxon>Trichosporonales</taxon>
        <taxon>Trichosporonaceae</taxon>
        <taxon>Trichosporon</taxon>
    </lineage>
</organism>
<feature type="compositionally biased region" description="Acidic residues" evidence="1">
    <location>
        <begin position="622"/>
        <end position="635"/>
    </location>
</feature>
<feature type="compositionally biased region" description="Basic and acidic residues" evidence="1">
    <location>
        <begin position="636"/>
        <end position="645"/>
    </location>
</feature>
<protein>
    <submittedName>
        <fullName evidence="2">Uncharacterized protein</fullName>
    </submittedName>
</protein>
<feature type="compositionally biased region" description="Low complexity" evidence="1">
    <location>
        <begin position="445"/>
        <end position="457"/>
    </location>
</feature>
<dbReference type="AlphaFoldDB" id="K1VKV6"/>
<evidence type="ECO:0000313" key="2">
    <source>
        <dbReference type="EMBL" id="EKC97397.1"/>
    </source>
</evidence>
<feature type="region of interest" description="Disordered" evidence="1">
    <location>
        <begin position="165"/>
        <end position="192"/>
    </location>
</feature>
<dbReference type="InParanoid" id="K1VKV6"/>
<comment type="caution">
    <text evidence="2">The sequence shown here is derived from an EMBL/GenBank/DDBJ whole genome shotgun (WGS) entry which is preliminary data.</text>
</comment>
<feature type="region of interest" description="Disordered" evidence="1">
    <location>
        <begin position="250"/>
        <end position="274"/>
    </location>
</feature>
<proteinExistence type="predicted"/>
<reference evidence="2 3" key="1">
    <citation type="journal article" date="2012" name="Eukaryot. Cell">
        <title>Genome sequence of the Trichosporon asahii environmental strain CBS 8904.</title>
        <authorList>
            <person name="Yang R.Y."/>
            <person name="Li H.T."/>
            <person name="Zhu H."/>
            <person name="Zhou G.P."/>
            <person name="Wang M."/>
            <person name="Wang L."/>
        </authorList>
    </citation>
    <scope>NUCLEOTIDE SEQUENCE [LARGE SCALE GENOMIC DNA]</scope>
    <source>
        <strain evidence="2 3">CBS 8904</strain>
    </source>
</reference>
<dbReference type="EMBL" id="AMBO01000412">
    <property type="protein sequence ID" value="EKC97397.1"/>
    <property type="molecule type" value="Genomic_DNA"/>
</dbReference>
<sequence length="651" mass="71405">MGVKAEFPGLHWPGIGPKAQAYGMQSRARRDATRDIMDAYNAGEVGEICPLLKHTERAVRGFLACARREAEAVWQVAGAIRLAEIFAAFLAFVVHHRALPDAFLAPAFDRALAMAQTGPRKLREAKAWEARIDEATALNMSGFALLCGNYYTRLKGVKAGLAWELPPETEPEEKTTADTTPEMDDGGWGPDPTAASNLESVFAPLPVTDVKLWNWIAFDRRRVTAVFPPDAPSEGAPAFTTRYHRFRTEPAPWSEEEGWKGRAPHKAAGDNTLDGNEHVSPGGAKFEQEKDTCPIPAELDVWVDCTGIDDFDPQCVVGMGIRARWAQIGTEDKKWWIFKLKDYVLPSFWRSTPEELEIQARDPKPPYGDKLPAHLIPKEEPREPSEGDNKLKAKKSEADDESRAKQHNKPENKNDDKPPSPPRSDNDTDKPQMPQSDKHVTPRQTESTSSAENSSTADKVAGKIFPELAVDTPPVPAPAPNVIPVQTAARNAPPSSDKEARTAEPTQRVNEPDMDTKRVSENLADASEAGQSQASESQAAEEQGRQAAQLMADFTSSIPAQPRAALSAPSIKAVLVGKSDPVYFSSAVRAFEAVDQDDDGYDAVAAALEEEFDEDDLVAYAPDEEYESDEEDEADRDAAHWEHVVRGAKGK</sequence>
<dbReference type="OrthoDB" id="2572490at2759"/>
<gene>
    <name evidence="2" type="ORF">A1Q2_08320</name>
</gene>
<evidence type="ECO:0000256" key="1">
    <source>
        <dbReference type="SAM" id="MobiDB-lite"/>
    </source>
</evidence>
<dbReference type="HOGENOM" id="CLU_421029_0_0_1"/>
<dbReference type="eggNOG" id="ENOG502RB5B">
    <property type="taxonomic scope" value="Eukaryota"/>
</dbReference>
<feature type="compositionally biased region" description="Basic and acidic residues" evidence="1">
    <location>
        <begin position="376"/>
        <end position="440"/>
    </location>
</feature>
<feature type="region of interest" description="Disordered" evidence="1">
    <location>
        <begin position="359"/>
        <end position="548"/>
    </location>
</feature>
<accession>K1VKV6</accession>
<name>K1VKV6_TRIAC</name>
<feature type="compositionally biased region" description="Low complexity" evidence="1">
    <location>
        <begin position="526"/>
        <end position="548"/>
    </location>
</feature>
<feature type="compositionally biased region" description="Basic and acidic residues" evidence="1">
    <location>
        <begin position="510"/>
        <end position="520"/>
    </location>
</feature>
<evidence type="ECO:0000313" key="3">
    <source>
        <dbReference type="Proteomes" id="UP000006757"/>
    </source>
</evidence>
<keyword evidence="3" id="KW-1185">Reference proteome</keyword>
<dbReference type="Proteomes" id="UP000006757">
    <property type="component" value="Unassembled WGS sequence"/>
</dbReference>
<feature type="region of interest" description="Disordered" evidence="1">
    <location>
        <begin position="622"/>
        <end position="651"/>
    </location>
</feature>